<sequence length="110" mass="12695">MGNGVGFVKRAFEKRDKVIDELAARNEGFRDLCDDFEIANNEEERWRQSTAPERDERIAEYKELIEATRSMRRCQRLSQFRLIACSRLGPVRNGRSSPVTRSLPTTGAFN</sequence>
<name>A0A2Z4YPG6_RHILE</name>
<evidence type="ECO:0000313" key="3">
    <source>
        <dbReference type="Proteomes" id="UP000251166"/>
    </source>
</evidence>
<accession>A0A2Z4YPG6</accession>
<proteinExistence type="predicted"/>
<gene>
    <name evidence="2" type="ORF">DLJ82_4751</name>
</gene>
<feature type="region of interest" description="Disordered" evidence="1">
    <location>
        <begin position="91"/>
        <end position="110"/>
    </location>
</feature>
<feature type="compositionally biased region" description="Polar residues" evidence="1">
    <location>
        <begin position="94"/>
        <end position="110"/>
    </location>
</feature>
<organism evidence="2 3">
    <name type="scientific">Rhizobium leguminosarum</name>
    <dbReference type="NCBI Taxonomy" id="384"/>
    <lineage>
        <taxon>Bacteria</taxon>
        <taxon>Pseudomonadati</taxon>
        <taxon>Pseudomonadota</taxon>
        <taxon>Alphaproteobacteria</taxon>
        <taxon>Hyphomicrobiales</taxon>
        <taxon>Rhizobiaceae</taxon>
        <taxon>Rhizobium/Agrobacterium group</taxon>
        <taxon>Rhizobium</taxon>
    </lineage>
</organism>
<protein>
    <submittedName>
        <fullName evidence="2">Uncharacterized protein</fullName>
    </submittedName>
</protein>
<evidence type="ECO:0000313" key="2">
    <source>
        <dbReference type="EMBL" id="AXA42312.1"/>
    </source>
</evidence>
<evidence type="ECO:0000256" key="1">
    <source>
        <dbReference type="SAM" id="MobiDB-lite"/>
    </source>
</evidence>
<reference evidence="2 3" key="1">
    <citation type="submission" date="2018-07" db="EMBL/GenBank/DDBJ databases">
        <title>Rhizobium leguminosarum strain:ATCC 14479 Genome sequencing and assembly.</title>
        <authorList>
            <person name="Chakraborty R."/>
        </authorList>
    </citation>
    <scope>NUCLEOTIDE SEQUENCE [LARGE SCALE GENOMIC DNA]</scope>
    <source>
        <strain evidence="2 3">ATCC 14479</strain>
    </source>
</reference>
<dbReference type="Proteomes" id="UP000251166">
    <property type="component" value="Chromosome"/>
</dbReference>
<dbReference type="EMBL" id="CP030760">
    <property type="protein sequence ID" value="AXA42312.1"/>
    <property type="molecule type" value="Genomic_DNA"/>
</dbReference>
<dbReference type="AlphaFoldDB" id="A0A2Z4YPG6"/>